<accession>A0AA50KLL3</accession>
<dbReference type="RefSeq" id="WP_306761041.1">
    <property type="nucleotide sequence ID" value="NZ_CP118224.1"/>
</dbReference>
<protein>
    <submittedName>
        <fullName evidence="1">DNA phosphorothioation-dependent restriction protein DptF</fullName>
    </submittedName>
</protein>
<dbReference type="NCBIfam" id="TIGR03238">
    <property type="entry name" value="dnd_assoc_3"/>
    <property type="match status" value="1"/>
</dbReference>
<dbReference type="REBASE" id="754377">
    <property type="entry name" value="Ope1DptFP"/>
</dbReference>
<evidence type="ECO:0000313" key="1">
    <source>
        <dbReference type="EMBL" id="WMC09824.1"/>
    </source>
</evidence>
<keyword evidence="2" id="KW-1185">Reference proteome</keyword>
<dbReference type="EMBL" id="CP118224">
    <property type="protein sequence ID" value="WMC09824.1"/>
    <property type="molecule type" value="Genomic_DNA"/>
</dbReference>
<proteinExistence type="predicted"/>
<dbReference type="InterPro" id="IPR017647">
    <property type="entry name" value="Dnd_assoc_3"/>
</dbReference>
<name>A0AA50KLL3_9GAMM</name>
<organism evidence="1 2">
    <name type="scientific">Oceanimonas pelagia</name>
    <dbReference type="NCBI Taxonomy" id="3028314"/>
    <lineage>
        <taxon>Bacteria</taxon>
        <taxon>Pseudomonadati</taxon>
        <taxon>Pseudomonadota</taxon>
        <taxon>Gammaproteobacteria</taxon>
        <taxon>Aeromonadales</taxon>
        <taxon>Aeromonadaceae</taxon>
        <taxon>Oceanimonas</taxon>
    </lineage>
</organism>
<reference evidence="1 2" key="1">
    <citation type="submission" date="2023-02" db="EMBL/GenBank/DDBJ databases">
        <title>Complete genome sequence of a novel bacterium Oceanimonas sp. NTOU-MSR1 isolated from marine coast sediment.</title>
        <authorList>
            <person name="Yang H.-T."/>
            <person name="Chen Y.-L."/>
            <person name="Ho Y.-N."/>
        </authorList>
    </citation>
    <scope>NUCLEOTIDE SEQUENCE [LARGE SCALE GENOMIC DNA]</scope>
    <source>
        <strain evidence="1 2">NTOU-MSR1</strain>
    </source>
</reference>
<sequence>MSSVTLRKALGVLAKSSPFSVKTTTERPRDIYDDLKDYLYIKPDIELDFERVLSSLQPGECVFLCGSSGDGKSEILSRSYERYKQRYHFHLDATHSFAPHQSAIEALDELFDKRAEDNRPLVVGINIGMLANYAKEGHARHIELRSVIERFLEEGIRSEGQYRFLDFEAYPKFRFNDESECYSGFVRQLCQRLTEPSGENPFHEIATKDELREQDERLTANFRLLGNPRVQDAIITTLFKTRLIKDQFITTRALLDFLHQLLTGEFFLYDNLFLGGSNELSQKMLEFDPALIHTQSIDQFILRYELSLPDPELDEFMAGLSKLGIRYDGSRDGQAASMLRLFYLLKKCEVGNNYHHQFGADFEELLLERYASVWLMHGEYDGTPEKQAALRNFYMKELIPAIFTYANRHATELGKRELLLGQFGRCKVAAPLDLKVDFKSIHNLHVEKHDSFSAYLKVGEQALRPMEIGLNLFELITKINSGYRPNKYDKNAIILLDEMVEQIRTVAKDSTSLKYYEGAKVYRLEQDDGMITVEGAF</sequence>
<gene>
    <name evidence="1" type="primary">dptF</name>
    <name evidence="1" type="ORF">PU634_11940</name>
</gene>
<dbReference type="AlphaFoldDB" id="A0AA50KLL3"/>
<evidence type="ECO:0000313" key="2">
    <source>
        <dbReference type="Proteomes" id="UP001223802"/>
    </source>
</evidence>
<dbReference type="Proteomes" id="UP001223802">
    <property type="component" value="Chromosome"/>
</dbReference>
<dbReference type="KEGG" id="ope:PU634_11940"/>